<evidence type="ECO:0000256" key="8">
    <source>
        <dbReference type="SAM" id="MobiDB-lite"/>
    </source>
</evidence>
<evidence type="ECO:0000256" key="6">
    <source>
        <dbReference type="ARBA" id="ARBA00023136"/>
    </source>
</evidence>
<feature type="transmembrane region" description="Helical" evidence="9">
    <location>
        <begin position="442"/>
        <end position="464"/>
    </location>
</feature>
<gene>
    <name evidence="10" type="ORF">COCCU_07655</name>
</gene>
<feature type="region of interest" description="Disordered" evidence="8">
    <location>
        <begin position="1"/>
        <end position="21"/>
    </location>
</feature>
<organism evidence="10 11">
    <name type="scientific">Corynebacterium occultum</name>
    <dbReference type="NCBI Taxonomy" id="2675219"/>
    <lineage>
        <taxon>Bacteria</taxon>
        <taxon>Bacillati</taxon>
        <taxon>Actinomycetota</taxon>
        <taxon>Actinomycetes</taxon>
        <taxon>Mycobacteriales</taxon>
        <taxon>Corynebacteriaceae</taxon>
        <taxon>Corynebacterium</taxon>
    </lineage>
</organism>
<dbReference type="InterPro" id="IPR049829">
    <property type="entry name" value="MptA/B-like"/>
</dbReference>
<sequence length="536" mass="56563">MGPEQADAIRPDISPGREPGTKTELGIQDLTRFTVLRWLGTVGSLMLAFGALGAGALPVVDNPYQYYPGGSLMFRMLQTSSMVVLVGVGLLVVAWVLMAPYVGASLRPGTRERGVVSASLLRRTFIGWALPILFTAPLFTQDIYSYLANGSIVAQGMDPYSAGPVELLGTENHLARSVPFIWSQSASPYGPVALALAALISLLTNDSILLGVLAHRLLSLAGVLVAGWAVVMLAKRCRVNPSAALWLGILNPLTVLHLIGGIHNESVMLGFALLGLEIGLRGIDHLDAGVRNRGIAFIMLSGALISCAGMVKVTGFLSLGFVGMALARHLHCRGLPRWASISLAVAGQVAVLVLTVGLVTLVSGIGLGWVTGQGGAATIRSWMSVTTDAGVIAGWLGMLLGMGDHTAAILVITRAAGVLVATAFIIRMLFATFSGTIHPVGGLGVSTFALVILFPVVHPWYMLWAIVPLAAWANRIFFRAFVAIYSAAFSFFVLPRGLALPPDTVIAIYVGSAVSFVIIAGLGWWLLRGRDLLVLD</sequence>
<feature type="transmembrane region" description="Helical" evidence="9">
    <location>
        <begin position="80"/>
        <end position="104"/>
    </location>
</feature>
<dbReference type="KEGG" id="cok:COCCU_07655"/>
<evidence type="ECO:0000313" key="10">
    <source>
        <dbReference type="EMBL" id="QGU07464.1"/>
    </source>
</evidence>
<evidence type="ECO:0000256" key="5">
    <source>
        <dbReference type="ARBA" id="ARBA00022989"/>
    </source>
</evidence>
<feature type="transmembrane region" description="Helical" evidence="9">
    <location>
        <begin position="243"/>
        <end position="260"/>
    </location>
</feature>
<feature type="transmembrane region" description="Helical" evidence="9">
    <location>
        <begin position="407"/>
        <end position="430"/>
    </location>
</feature>
<evidence type="ECO:0008006" key="12">
    <source>
        <dbReference type="Google" id="ProtNLM"/>
    </source>
</evidence>
<dbReference type="Proteomes" id="UP000424462">
    <property type="component" value="Chromosome"/>
</dbReference>
<feature type="transmembrane region" description="Helical" evidence="9">
    <location>
        <begin position="382"/>
        <end position="401"/>
    </location>
</feature>
<dbReference type="AlphaFoldDB" id="A0A6B8W1S1"/>
<evidence type="ECO:0000256" key="1">
    <source>
        <dbReference type="ARBA" id="ARBA00004141"/>
    </source>
</evidence>
<feature type="transmembrane region" description="Helical" evidence="9">
    <location>
        <begin position="506"/>
        <end position="527"/>
    </location>
</feature>
<feature type="transmembrane region" description="Helical" evidence="9">
    <location>
        <begin position="341"/>
        <end position="370"/>
    </location>
</feature>
<keyword evidence="4 9" id="KW-0812">Transmembrane</keyword>
<keyword evidence="5 9" id="KW-1133">Transmembrane helix</keyword>
<dbReference type="GO" id="GO:0016020">
    <property type="term" value="C:membrane"/>
    <property type="evidence" value="ECO:0007669"/>
    <property type="project" value="UniProtKB-SubCell"/>
</dbReference>
<comment type="similarity">
    <text evidence="7">Belongs to the MptA/B family.</text>
</comment>
<comment type="subcellular location">
    <subcellularLocation>
        <location evidence="1">Membrane</location>
        <topology evidence="1">Multi-pass membrane protein</topology>
    </subcellularLocation>
</comment>
<keyword evidence="11" id="KW-1185">Reference proteome</keyword>
<evidence type="ECO:0000256" key="4">
    <source>
        <dbReference type="ARBA" id="ARBA00022692"/>
    </source>
</evidence>
<dbReference type="GO" id="GO:0016757">
    <property type="term" value="F:glycosyltransferase activity"/>
    <property type="evidence" value="ECO:0007669"/>
    <property type="project" value="UniProtKB-KW"/>
</dbReference>
<evidence type="ECO:0000256" key="3">
    <source>
        <dbReference type="ARBA" id="ARBA00022679"/>
    </source>
</evidence>
<feature type="transmembrane region" description="Helical" evidence="9">
    <location>
        <begin position="476"/>
        <end position="494"/>
    </location>
</feature>
<feature type="transmembrane region" description="Helical" evidence="9">
    <location>
        <begin position="208"/>
        <end position="231"/>
    </location>
</feature>
<evidence type="ECO:0000256" key="9">
    <source>
        <dbReference type="SAM" id="Phobius"/>
    </source>
</evidence>
<feature type="transmembrane region" description="Helical" evidence="9">
    <location>
        <begin position="38"/>
        <end position="60"/>
    </location>
</feature>
<reference evidence="10 11" key="1">
    <citation type="submission" date="2019-11" db="EMBL/GenBank/DDBJ databases">
        <title>Complete genome sequence of Corynebacterium kalinowskii 1959, a novel Corynebacterium species isolated from soil of a small paddock in Vilsendorf, Germany.</title>
        <authorList>
            <person name="Schaffert L."/>
            <person name="Ruwe M."/>
            <person name="Milse J."/>
            <person name="Hanuschka K."/>
            <person name="Ortseifen V."/>
            <person name="Droste J."/>
            <person name="Brandt D."/>
            <person name="Schlueter L."/>
            <person name="Kutter Y."/>
            <person name="Vinke S."/>
            <person name="Viehoefer P."/>
            <person name="Jacob L."/>
            <person name="Luebke N.-C."/>
            <person name="Schulte-Berndt E."/>
            <person name="Hain C."/>
            <person name="Linder M."/>
            <person name="Schmidt P."/>
            <person name="Wollenschlaeger L."/>
            <person name="Luttermann T."/>
            <person name="Thieme E."/>
            <person name="Hassa J."/>
            <person name="Haak M."/>
            <person name="Wittchen M."/>
            <person name="Mentz A."/>
            <person name="Persicke M."/>
            <person name="Busche T."/>
            <person name="Ruckert C."/>
        </authorList>
    </citation>
    <scope>NUCLEOTIDE SEQUENCE [LARGE SCALE GENOMIC DNA]</scope>
    <source>
        <strain evidence="10 11">2039</strain>
    </source>
</reference>
<dbReference type="Pfam" id="PF26314">
    <property type="entry name" value="MptA_B_family"/>
    <property type="match status" value="1"/>
</dbReference>
<dbReference type="NCBIfam" id="NF038066">
    <property type="entry name" value="MptB"/>
    <property type="match status" value="1"/>
</dbReference>
<dbReference type="EMBL" id="CP046455">
    <property type="protein sequence ID" value="QGU07464.1"/>
    <property type="molecule type" value="Genomic_DNA"/>
</dbReference>
<proteinExistence type="inferred from homology"/>
<name>A0A6B8W1S1_9CORY</name>
<keyword evidence="3" id="KW-0808">Transferase</keyword>
<protein>
    <recommendedName>
        <fullName evidence="12">Alpha-(1-&gt;6)-mannopyranosyltransferase B</fullName>
    </recommendedName>
</protein>
<feature type="transmembrane region" description="Helical" evidence="9">
    <location>
        <begin position="295"/>
        <end position="321"/>
    </location>
</feature>
<accession>A0A6B8W1S1</accession>
<keyword evidence="6 9" id="KW-0472">Membrane</keyword>
<feature type="transmembrane region" description="Helical" evidence="9">
    <location>
        <begin position="125"/>
        <end position="147"/>
    </location>
</feature>
<keyword evidence="2" id="KW-0328">Glycosyltransferase</keyword>
<evidence type="ECO:0000256" key="2">
    <source>
        <dbReference type="ARBA" id="ARBA00022676"/>
    </source>
</evidence>
<evidence type="ECO:0000256" key="7">
    <source>
        <dbReference type="ARBA" id="ARBA00043987"/>
    </source>
</evidence>
<evidence type="ECO:0000313" key="11">
    <source>
        <dbReference type="Proteomes" id="UP000424462"/>
    </source>
</evidence>